<name>A0A2N6L3N9_9CYAN</name>
<dbReference type="EMBL" id="NMQE01000974">
    <property type="protein sequence ID" value="PMB14893.1"/>
    <property type="molecule type" value="Genomic_DNA"/>
</dbReference>
<dbReference type="AlphaFoldDB" id="A0A2N6L3N9"/>
<sequence length="68" mass="7983">MMKYSQIVEVNQLLNSEEIVQQYTKPQTQEKVNKRAFDLAFSRWHIMPKAISDGLGHPQMAHLKMVIR</sequence>
<accession>A0A2N6L3N9</accession>
<comment type="caution">
    <text evidence="1">The sequence shown here is derived from an EMBL/GenBank/DDBJ whole genome shotgun (WGS) entry which is preliminary data.</text>
</comment>
<evidence type="ECO:0000313" key="2">
    <source>
        <dbReference type="Proteomes" id="UP000235081"/>
    </source>
</evidence>
<gene>
    <name evidence="1" type="ORF">CEN46_26355</name>
</gene>
<organism evidence="1 2">
    <name type="scientific">Fischerella thermalis CCMEE 5318</name>
    <dbReference type="NCBI Taxonomy" id="2019666"/>
    <lineage>
        <taxon>Bacteria</taxon>
        <taxon>Bacillati</taxon>
        <taxon>Cyanobacteriota</taxon>
        <taxon>Cyanophyceae</taxon>
        <taxon>Nostocales</taxon>
        <taxon>Hapalosiphonaceae</taxon>
        <taxon>Fischerella</taxon>
    </lineage>
</organism>
<proteinExistence type="predicted"/>
<protein>
    <submittedName>
        <fullName evidence="1">Uncharacterized protein</fullName>
    </submittedName>
</protein>
<reference evidence="1 2" key="1">
    <citation type="submission" date="2017-07" db="EMBL/GenBank/DDBJ databases">
        <title>Genomes of Fischerella (Mastigocladus) sp. strains.</title>
        <authorList>
            <person name="Miller S.R."/>
        </authorList>
    </citation>
    <scope>NUCLEOTIDE SEQUENCE [LARGE SCALE GENOMIC DNA]</scope>
    <source>
        <strain evidence="1 2">CCMEE 5318</strain>
    </source>
</reference>
<dbReference type="Proteomes" id="UP000235081">
    <property type="component" value="Unassembled WGS sequence"/>
</dbReference>
<dbReference type="RefSeq" id="WP_102183780.1">
    <property type="nucleotide sequence ID" value="NZ_NMQE01000974.1"/>
</dbReference>
<evidence type="ECO:0000313" key="1">
    <source>
        <dbReference type="EMBL" id="PMB14893.1"/>
    </source>
</evidence>